<organism evidence="1 2">
    <name type="scientific">Parelaphostrongylus tenuis</name>
    <name type="common">Meningeal worm</name>
    <dbReference type="NCBI Taxonomy" id="148309"/>
    <lineage>
        <taxon>Eukaryota</taxon>
        <taxon>Metazoa</taxon>
        <taxon>Ecdysozoa</taxon>
        <taxon>Nematoda</taxon>
        <taxon>Chromadorea</taxon>
        <taxon>Rhabditida</taxon>
        <taxon>Rhabditina</taxon>
        <taxon>Rhabditomorpha</taxon>
        <taxon>Strongyloidea</taxon>
        <taxon>Metastrongylidae</taxon>
        <taxon>Parelaphostrongylus</taxon>
    </lineage>
</organism>
<gene>
    <name evidence="1" type="ORF">KIN20_013610</name>
</gene>
<comment type="caution">
    <text evidence="1">The sequence shown here is derived from an EMBL/GenBank/DDBJ whole genome shotgun (WGS) entry which is preliminary data.</text>
</comment>
<dbReference type="EMBL" id="JAHQIW010002655">
    <property type="protein sequence ID" value="KAJ1356004.1"/>
    <property type="molecule type" value="Genomic_DNA"/>
</dbReference>
<evidence type="ECO:0000313" key="1">
    <source>
        <dbReference type="EMBL" id="KAJ1356004.1"/>
    </source>
</evidence>
<keyword evidence="2" id="KW-1185">Reference proteome</keyword>
<reference evidence="1" key="1">
    <citation type="submission" date="2021-06" db="EMBL/GenBank/DDBJ databases">
        <title>Parelaphostrongylus tenuis whole genome reference sequence.</title>
        <authorList>
            <person name="Garwood T.J."/>
            <person name="Larsen P.A."/>
            <person name="Fountain-Jones N.M."/>
            <person name="Garbe J.R."/>
            <person name="Macchietto M.G."/>
            <person name="Kania S.A."/>
            <person name="Gerhold R.W."/>
            <person name="Richards J.E."/>
            <person name="Wolf T.M."/>
        </authorList>
    </citation>
    <scope>NUCLEOTIDE SEQUENCE</scope>
    <source>
        <strain evidence="1">MNPRO001-30</strain>
        <tissue evidence="1">Meninges</tissue>
    </source>
</reference>
<protein>
    <submittedName>
        <fullName evidence="1">Uncharacterized protein</fullName>
    </submittedName>
</protein>
<sequence length="213" mass="24329">MKRERKPEAFNRYAVFVTRTKVRQLEAKRGRSSLKLISTNEADVALTELSSKTNYVDGEENYTTLYYQTVEAMIYSCLIHRCGPCDLQPLESAAEFLSGEKTKEVLVHSPKCTPYPKGEKSWRKETKDIKLTRNDHHHLSLISAISRACDLSRFHETRAKLLMRNNIMNLNKPIEKVYQLFIEDPAAWGQCIGGMCLTQATKISLSLTQPLTT</sequence>
<proteinExistence type="predicted"/>
<dbReference type="Proteomes" id="UP001196413">
    <property type="component" value="Unassembled WGS sequence"/>
</dbReference>
<evidence type="ECO:0000313" key="2">
    <source>
        <dbReference type="Proteomes" id="UP001196413"/>
    </source>
</evidence>
<dbReference type="AlphaFoldDB" id="A0AAD5QNN9"/>
<accession>A0AAD5QNN9</accession>
<name>A0AAD5QNN9_PARTN</name>